<keyword evidence="2 4" id="KW-0479">Metal-binding</keyword>
<dbReference type="RefSeq" id="WP_049652583.1">
    <property type="nucleotide sequence ID" value="NZ_QVIG01000001.1"/>
</dbReference>
<dbReference type="GO" id="GO:0051604">
    <property type="term" value="P:protein maturation"/>
    <property type="evidence" value="ECO:0007669"/>
    <property type="project" value="InterPro"/>
</dbReference>
<organism evidence="5 6">
    <name type="scientific">Kitasatospora xanthocidica</name>
    <dbReference type="NCBI Taxonomy" id="83382"/>
    <lineage>
        <taxon>Bacteria</taxon>
        <taxon>Bacillati</taxon>
        <taxon>Actinomycetota</taxon>
        <taxon>Actinomycetes</taxon>
        <taxon>Kitasatosporales</taxon>
        <taxon>Streptomycetaceae</taxon>
        <taxon>Kitasatospora</taxon>
    </lineage>
</organism>
<dbReference type="Proteomes" id="UP000263377">
    <property type="component" value="Unassembled WGS sequence"/>
</dbReference>
<evidence type="ECO:0000256" key="3">
    <source>
        <dbReference type="ARBA" id="ARBA00022833"/>
    </source>
</evidence>
<protein>
    <recommendedName>
        <fullName evidence="4">Hydrogenase maturation factor HypA</fullName>
    </recommendedName>
</protein>
<dbReference type="GO" id="GO:0016151">
    <property type="term" value="F:nickel cation binding"/>
    <property type="evidence" value="ECO:0007669"/>
    <property type="project" value="UniProtKB-UniRule"/>
</dbReference>
<dbReference type="PANTHER" id="PTHR34535:SF3">
    <property type="entry name" value="HYDROGENASE MATURATION FACTOR HYPA"/>
    <property type="match status" value="1"/>
</dbReference>
<sequence length="118" mass="12231">MHEMSIAEAVVEQVDTAAREHGAPGVARVRLRVGELAGVVPEALDFCFELACAGTLVAGAALDTESVAARARCAPCAVEWAVGMPPDLGCPSCSGGGGVELLSGRELQILDVEWARER</sequence>
<dbReference type="Pfam" id="PF01155">
    <property type="entry name" value="HypA"/>
    <property type="match status" value="1"/>
</dbReference>
<dbReference type="AlphaFoldDB" id="A0A372ZMP3"/>
<dbReference type="InterPro" id="IPR000688">
    <property type="entry name" value="HypA/HybF"/>
</dbReference>
<comment type="function">
    <text evidence="4">Involved in the maturation of [NiFe] hydrogenases. Required for nickel insertion into the metal center of the hydrogenase.</text>
</comment>
<feature type="binding site" evidence="4">
    <location>
        <position position="73"/>
    </location>
    <ligand>
        <name>Zn(2+)</name>
        <dbReference type="ChEBI" id="CHEBI:29105"/>
    </ligand>
</feature>
<dbReference type="PANTHER" id="PTHR34535">
    <property type="entry name" value="HYDROGENASE MATURATION FACTOR HYPA"/>
    <property type="match status" value="1"/>
</dbReference>
<feature type="binding site" evidence="4">
    <location>
        <position position="90"/>
    </location>
    <ligand>
        <name>Zn(2+)</name>
        <dbReference type="ChEBI" id="CHEBI:29105"/>
    </ligand>
</feature>
<dbReference type="EMBL" id="QVIG01000001">
    <property type="protein sequence ID" value="RGD57096.1"/>
    <property type="molecule type" value="Genomic_DNA"/>
</dbReference>
<keyword evidence="3 4" id="KW-0862">Zinc</keyword>
<name>A0A372ZMP3_9ACTN</name>
<evidence type="ECO:0000313" key="6">
    <source>
        <dbReference type="Proteomes" id="UP000263377"/>
    </source>
</evidence>
<dbReference type="NCBIfam" id="TIGR00100">
    <property type="entry name" value="hypA"/>
    <property type="match status" value="1"/>
</dbReference>
<dbReference type="GO" id="GO:0008270">
    <property type="term" value="F:zinc ion binding"/>
    <property type="evidence" value="ECO:0007669"/>
    <property type="project" value="UniProtKB-UniRule"/>
</dbReference>
<feature type="binding site" evidence="4">
    <location>
        <position position="2"/>
    </location>
    <ligand>
        <name>Ni(2+)</name>
        <dbReference type="ChEBI" id="CHEBI:49786"/>
    </ligand>
</feature>
<evidence type="ECO:0000313" key="5">
    <source>
        <dbReference type="EMBL" id="RGD57096.1"/>
    </source>
</evidence>
<dbReference type="Gene3D" id="3.30.2320.80">
    <property type="match status" value="1"/>
</dbReference>
<proteinExistence type="inferred from homology"/>
<comment type="caution">
    <text evidence="5">The sequence shown here is derived from an EMBL/GenBank/DDBJ whole genome shotgun (WGS) entry which is preliminary data.</text>
</comment>
<evidence type="ECO:0000256" key="2">
    <source>
        <dbReference type="ARBA" id="ARBA00022723"/>
    </source>
</evidence>
<evidence type="ECO:0000256" key="4">
    <source>
        <dbReference type="HAMAP-Rule" id="MF_00213"/>
    </source>
</evidence>
<dbReference type="HAMAP" id="MF_00213">
    <property type="entry name" value="HypA_HybF"/>
    <property type="match status" value="1"/>
</dbReference>
<evidence type="ECO:0000256" key="1">
    <source>
        <dbReference type="ARBA" id="ARBA00022596"/>
    </source>
</evidence>
<accession>A0A372ZMP3</accession>
<keyword evidence="6" id="KW-1185">Reference proteome</keyword>
<feature type="binding site" evidence="4">
    <location>
        <position position="76"/>
    </location>
    <ligand>
        <name>Zn(2+)</name>
        <dbReference type="ChEBI" id="CHEBI:29105"/>
    </ligand>
</feature>
<comment type="similarity">
    <text evidence="4">Belongs to the HypA/HybF family.</text>
</comment>
<gene>
    <name evidence="4 5" type="primary">hypA</name>
    <name evidence="5" type="ORF">DR950_04175</name>
</gene>
<dbReference type="PIRSF" id="PIRSF004761">
    <property type="entry name" value="Hydrgn_mat_HypA"/>
    <property type="match status" value="1"/>
</dbReference>
<keyword evidence="1 4" id="KW-0533">Nickel</keyword>
<feature type="binding site" evidence="4">
    <location>
        <position position="93"/>
    </location>
    <ligand>
        <name>Zn(2+)</name>
        <dbReference type="ChEBI" id="CHEBI:29105"/>
    </ligand>
</feature>
<reference evidence="5 6" key="1">
    <citation type="submission" date="2018-08" db="EMBL/GenBank/DDBJ databases">
        <title>Diversity &amp; Physiological Properties of Lignin-Decomposing Actinobacteria from Soil.</title>
        <authorList>
            <person name="Roh S.G."/>
            <person name="Kim S.B."/>
        </authorList>
    </citation>
    <scope>NUCLEOTIDE SEQUENCE [LARGE SCALE GENOMIC DNA]</scope>
    <source>
        <strain evidence="5 6">MMS17-GH009</strain>
    </source>
</reference>